<evidence type="ECO:0000256" key="8">
    <source>
        <dbReference type="SAM" id="Coils"/>
    </source>
</evidence>
<evidence type="ECO:0000313" key="10">
    <source>
        <dbReference type="EMBL" id="GLR25588.1"/>
    </source>
</evidence>
<keyword evidence="3" id="KW-0813">Transport</keyword>
<comment type="subcellular location">
    <subcellularLocation>
        <location evidence="1">Cell membrane</location>
        <topology evidence="1">Multi-pass membrane protein</topology>
    </subcellularLocation>
</comment>
<keyword evidence="6 9" id="KW-1133">Transmembrane helix</keyword>
<evidence type="ECO:0000256" key="7">
    <source>
        <dbReference type="ARBA" id="ARBA00023136"/>
    </source>
</evidence>
<dbReference type="Gene3D" id="3.30.460.20">
    <property type="entry name" value="CorA soluble domain-like"/>
    <property type="match status" value="1"/>
</dbReference>
<evidence type="ECO:0000256" key="5">
    <source>
        <dbReference type="ARBA" id="ARBA00022692"/>
    </source>
</evidence>
<organism evidence="10 11">
    <name type="scientific">Limnobacter litoralis</name>
    <dbReference type="NCBI Taxonomy" id="481366"/>
    <lineage>
        <taxon>Bacteria</taxon>
        <taxon>Pseudomonadati</taxon>
        <taxon>Pseudomonadota</taxon>
        <taxon>Betaproteobacteria</taxon>
        <taxon>Burkholderiales</taxon>
        <taxon>Burkholderiaceae</taxon>
        <taxon>Limnobacter</taxon>
    </lineage>
</organism>
<keyword evidence="5 9" id="KW-0812">Transmembrane</keyword>
<dbReference type="EMBL" id="BSOJ01000006">
    <property type="protein sequence ID" value="GLR25588.1"/>
    <property type="molecule type" value="Genomic_DNA"/>
</dbReference>
<keyword evidence="7 9" id="KW-0472">Membrane</keyword>
<evidence type="ECO:0000256" key="3">
    <source>
        <dbReference type="ARBA" id="ARBA00022448"/>
    </source>
</evidence>
<evidence type="ECO:0000256" key="4">
    <source>
        <dbReference type="ARBA" id="ARBA00022475"/>
    </source>
</evidence>
<sequence>MAFWYHLQSGAITALQQAPTALPEQGFYWFDCTLDEDLAWVPAVESLSGLSIDELHLEDLANLQHPSHFDVGPGYTLLIIRSLSTKPLFDDNNRLSIKTRPAFFVLSDRLLVTYRSQDSKTFEALHHFIESGTIQTSKGVRFAVSDQFLKFKKQPKNAEEMLIQTVSGLIDRYLDIRAEISEKLDRWQRDLLNTRRRFEDWEALLFARNELIRLETVAEDQTDALSDWLDYHCKKSKSDSTIVLKAKDSLEHLERVSGLARRLGESTEAAVQLHFSATAHKTNEIVTVLTLLSAVFMPLTLFTGLFGMNFDDMPLLKSPHGFWIAGAMMVASSLGLVILIWRIRNKGTRK</sequence>
<keyword evidence="11" id="KW-1185">Reference proteome</keyword>
<keyword evidence="4" id="KW-1003">Cell membrane</keyword>
<dbReference type="PANTHER" id="PTHR46494:SF1">
    <property type="entry name" value="CORA FAMILY METAL ION TRANSPORTER (EUROFUNG)"/>
    <property type="match status" value="1"/>
</dbReference>
<dbReference type="Pfam" id="PF01544">
    <property type="entry name" value="CorA"/>
    <property type="match status" value="1"/>
</dbReference>
<reference evidence="11" key="1">
    <citation type="journal article" date="2019" name="Int. J. Syst. Evol. Microbiol.">
        <title>The Global Catalogue of Microorganisms (GCM) 10K type strain sequencing project: providing services to taxonomists for standard genome sequencing and annotation.</title>
        <authorList>
            <consortium name="The Broad Institute Genomics Platform"/>
            <consortium name="The Broad Institute Genome Sequencing Center for Infectious Disease"/>
            <person name="Wu L."/>
            <person name="Ma J."/>
        </authorList>
    </citation>
    <scope>NUCLEOTIDE SEQUENCE [LARGE SCALE GENOMIC DNA]</scope>
    <source>
        <strain evidence="11">NBRC 105857</strain>
    </source>
</reference>
<dbReference type="InterPro" id="IPR002523">
    <property type="entry name" value="MgTranspt_CorA/ZnTranspt_ZntB"/>
</dbReference>
<feature type="coiled-coil region" evidence="8">
    <location>
        <begin position="170"/>
        <end position="204"/>
    </location>
</feature>
<evidence type="ECO:0000313" key="11">
    <source>
        <dbReference type="Proteomes" id="UP001156664"/>
    </source>
</evidence>
<dbReference type="SUPFAM" id="SSF143865">
    <property type="entry name" value="CorA soluble domain-like"/>
    <property type="match status" value="1"/>
</dbReference>
<proteinExistence type="inferred from homology"/>
<protein>
    <submittedName>
        <fullName evidence="10">Magnesium transport protein CorA</fullName>
    </submittedName>
</protein>
<dbReference type="InterPro" id="IPR045863">
    <property type="entry name" value="CorA_TM1_TM2"/>
</dbReference>
<feature type="transmembrane region" description="Helical" evidence="9">
    <location>
        <begin position="285"/>
        <end position="308"/>
    </location>
</feature>
<evidence type="ECO:0000256" key="1">
    <source>
        <dbReference type="ARBA" id="ARBA00004651"/>
    </source>
</evidence>
<dbReference type="CDD" id="cd12822">
    <property type="entry name" value="TmCorA-like"/>
    <property type="match status" value="1"/>
</dbReference>
<dbReference type="SUPFAM" id="SSF144083">
    <property type="entry name" value="Magnesium transport protein CorA, transmembrane region"/>
    <property type="match status" value="1"/>
</dbReference>
<name>A0ABQ5YRN4_9BURK</name>
<feature type="transmembrane region" description="Helical" evidence="9">
    <location>
        <begin position="320"/>
        <end position="341"/>
    </location>
</feature>
<dbReference type="PANTHER" id="PTHR46494">
    <property type="entry name" value="CORA FAMILY METAL ION TRANSPORTER (EUROFUNG)"/>
    <property type="match status" value="1"/>
</dbReference>
<evidence type="ECO:0000256" key="9">
    <source>
        <dbReference type="SAM" id="Phobius"/>
    </source>
</evidence>
<gene>
    <name evidence="10" type="primary">corA</name>
    <name evidence="10" type="ORF">GCM10007875_06760</name>
</gene>
<comment type="caution">
    <text evidence="10">The sequence shown here is derived from an EMBL/GenBank/DDBJ whole genome shotgun (WGS) entry which is preliminary data.</text>
</comment>
<dbReference type="InterPro" id="IPR045861">
    <property type="entry name" value="CorA_cytoplasmic_dom"/>
</dbReference>
<dbReference type="Gene3D" id="1.20.58.340">
    <property type="entry name" value="Magnesium transport protein CorA, transmembrane region"/>
    <property type="match status" value="2"/>
</dbReference>
<evidence type="ECO:0000256" key="6">
    <source>
        <dbReference type="ARBA" id="ARBA00022989"/>
    </source>
</evidence>
<accession>A0ABQ5YRN4</accession>
<comment type="similarity">
    <text evidence="2">Belongs to the CorA metal ion transporter (MIT) (TC 1.A.35) family.</text>
</comment>
<dbReference type="RefSeq" id="WP_284279971.1">
    <property type="nucleotide sequence ID" value="NZ_BSOJ01000006.1"/>
</dbReference>
<evidence type="ECO:0000256" key="2">
    <source>
        <dbReference type="ARBA" id="ARBA00009765"/>
    </source>
</evidence>
<dbReference type="Proteomes" id="UP001156664">
    <property type="component" value="Unassembled WGS sequence"/>
</dbReference>
<keyword evidence="8" id="KW-0175">Coiled coil</keyword>